<sequence>MMKHFRVFLGAPSPTSLCPDAEEDFRWETFTTTIPILDASVFEAASRRVSRLYENIIFAEDEDEDIADASDSNFLDAEHSSRAAETFITWSPTQNRTRNVSGSQESSFLQESTVEETQETASHEYSDTSSIGRFPHFSFNLHTLRLVKALVDMANASRAKGSLKVNVLMAVLEAEGPDTVTIRKGQHAGNQVSILKMILGDGDGNVLKLTAWRDVAEMWGIGTDTQPPIRRGDIVLFQDVSFGWDPSSDAPSNFTASPYMNSTAEICYRAMPQTPQDGKLRPDLRLGESDASVRKVAVLVAWFERLAGL</sequence>
<dbReference type="OrthoDB" id="2570580at2759"/>
<dbReference type="EMBL" id="WIUZ02000007">
    <property type="protein sequence ID" value="KAF9784998.1"/>
    <property type="molecule type" value="Genomic_DNA"/>
</dbReference>
<organism evidence="2 3">
    <name type="scientific">Thelephora terrestris</name>
    <dbReference type="NCBI Taxonomy" id="56493"/>
    <lineage>
        <taxon>Eukaryota</taxon>
        <taxon>Fungi</taxon>
        <taxon>Dikarya</taxon>
        <taxon>Basidiomycota</taxon>
        <taxon>Agaricomycotina</taxon>
        <taxon>Agaricomycetes</taxon>
        <taxon>Thelephorales</taxon>
        <taxon>Thelephoraceae</taxon>
        <taxon>Thelephora</taxon>
    </lineage>
</organism>
<dbReference type="AlphaFoldDB" id="A0A9P6HF88"/>
<dbReference type="Proteomes" id="UP000736335">
    <property type="component" value="Unassembled WGS sequence"/>
</dbReference>
<evidence type="ECO:0000313" key="2">
    <source>
        <dbReference type="EMBL" id="KAF9784998.1"/>
    </source>
</evidence>
<proteinExistence type="predicted"/>
<evidence type="ECO:0000256" key="1">
    <source>
        <dbReference type="SAM" id="MobiDB-lite"/>
    </source>
</evidence>
<comment type="caution">
    <text evidence="2">The sequence shown here is derived from an EMBL/GenBank/DDBJ whole genome shotgun (WGS) entry which is preliminary data.</text>
</comment>
<feature type="compositionally biased region" description="Polar residues" evidence="1">
    <location>
        <begin position="94"/>
        <end position="112"/>
    </location>
</feature>
<name>A0A9P6HF88_9AGAM</name>
<reference evidence="2" key="2">
    <citation type="submission" date="2020-11" db="EMBL/GenBank/DDBJ databases">
        <authorList>
            <consortium name="DOE Joint Genome Institute"/>
            <person name="Kuo A."/>
            <person name="Miyauchi S."/>
            <person name="Kiss E."/>
            <person name="Drula E."/>
            <person name="Kohler A."/>
            <person name="Sanchez-Garcia M."/>
            <person name="Andreopoulos B."/>
            <person name="Barry K.W."/>
            <person name="Bonito G."/>
            <person name="Buee M."/>
            <person name="Carver A."/>
            <person name="Chen C."/>
            <person name="Cichocki N."/>
            <person name="Clum A."/>
            <person name="Culley D."/>
            <person name="Crous P.W."/>
            <person name="Fauchery L."/>
            <person name="Girlanda M."/>
            <person name="Hayes R."/>
            <person name="Keri Z."/>
            <person name="Labutti K."/>
            <person name="Lipzen A."/>
            <person name="Lombard V."/>
            <person name="Magnuson J."/>
            <person name="Maillard F."/>
            <person name="Morin E."/>
            <person name="Murat C."/>
            <person name="Nolan M."/>
            <person name="Ohm R."/>
            <person name="Pangilinan J."/>
            <person name="Pereira M."/>
            <person name="Perotto S."/>
            <person name="Peter M."/>
            <person name="Riley R."/>
            <person name="Sitrit Y."/>
            <person name="Stielow B."/>
            <person name="Szollosi G."/>
            <person name="Zifcakova L."/>
            <person name="Stursova M."/>
            <person name="Spatafora J.W."/>
            <person name="Tedersoo L."/>
            <person name="Vaario L.-M."/>
            <person name="Yamada A."/>
            <person name="Yan M."/>
            <person name="Wang P."/>
            <person name="Xu J."/>
            <person name="Bruns T."/>
            <person name="Baldrian P."/>
            <person name="Vilgalys R."/>
            <person name="Henrissat B."/>
            <person name="Grigoriev I.V."/>
            <person name="Hibbett D."/>
            <person name="Nagy L.G."/>
            <person name="Martin F.M."/>
        </authorList>
    </citation>
    <scope>NUCLEOTIDE SEQUENCE</scope>
    <source>
        <strain evidence="2">UH-Tt-Lm1</strain>
    </source>
</reference>
<keyword evidence="3" id="KW-1185">Reference proteome</keyword>
<accession>A0A9P6HF88</accession>
<evidence type="ECO:0000313" key="3">
    <source>
        <dbReference type="Proteomes" id="UP000736335"/>
    </source>
</evidence>
<gene>
    <name evidence="2" type="ORF">BJ322DRAFT_1123853</name>
</gene>
<dbReference type="SUPFAM" id="SSF50249">
    <property type="entry name" value="Nucleic acid-binding proteins"/>
    <property type="match status" value="1"/>
</dbReference>
<protein>
    <submittedName>
        <fullName evidence="2">Uncharacterized protein</fullName>
    </submittedName>
</protein>
<reference evidence="2" key="1">
    <citation type="journal article" date="2020" name="Nat. Commun.">
        <title>Large-scale genome sequencing of mycorrhizal fungi provides insights into the early evolution of symbiotic traits.</title>
        <authorList>
            <person name="Miyauchi S."/>
            <person name="Kiss E."/>
            <person name="Kuo A."/>
            <person name="Drula E."/>
            <person name="Kohler A."/>
            <person name="Sanchez-Garcia M."/>
            <person name="Morin E."/>
            <person name="Andreopoulos B."/>
            <person name="Barry K.W."/>
            <person name="Bonito G."/>
            <person name="Buee M."/>
            <person name="Carver A."/>
            <person name="Chen C."/>
            <person name="Cichocki N."/>
            <person name="Clum A."/>
            <person name="Culley D."/>
            <person name="Crous P.W."/>
            <person name="Fauchery L."/>
            <person name="Girlanda M."/>
            <person name="Hayes R.D."/>
            <person name="Keri Z."/>
            <person name="LaButti K."/>
            <person name="Lipzen A."/>
            <person name="Lombard V."/>
            <person name="Magnuson J."/>
            <person name="Maillard F."/>
            <person name="Murat C."/>
            <person name="Nolan M."/>
            <person name="Ohm R.A."/>
            <person name="Pangilinan J."/>
            <person name="Pereira M.F."/>
            <person name="Perotto S."/>
            <person name="Peter M."/>
            <person name="Pfister S."/>
            <person name="Riley R."/>
            <person name="Sitrit Y."/>
            <person name="Stielow J.B."/>
            <person name="Szollosi G."/>
            <person name="Zifcakova L."/>
            <person name="Stursova M."/>
            <person name="Spatafora J.W."/>
            <person name="Tedersoo L."/>
            <person name="Vaario L.M."/>
            <person name="Yamada A."/>
            <person name="Yan M."/>
            <person name="Wang P."/>
            <person name="Xu J."/>
            <person name="Bruns T."/>
            <person name="Baldrian P."/>
            <person name="Vilgalys R."/>
            <person name="Dunand C."/>
            <person name="Henrissat B."/>
            <person name="Grigoriev I.V."/>
            <person name="Hibbett D."/>
            <person name="Nagy L.G."/>
            <person name="Martin F.M."/>
        </authorList>
    </citation>
    <scope>NUCLEOTIDE SEQUENCE</scope>
    <source>
        <strain evidence="2">UH-Tt-Lm1</strain>
    </source>
</reference>
<feature type="region of interest" description="Disordered" evidence="1">
    <location>
        <begin position="94"/>
        <end position="115"/>
    </location>
</feature>
<dbReference type="InterPro" id="IPR012340">
    <property type="entry name" value="NA-bd_OB-fold"/>
</dbReference>